<dbReference type="SUPFAM" id="SSF54695">
    <property type="entry name" value="POZ domain"/>
    <property type="match status" value="1"/>
</dbReference>
<dbReference type="CDD" id="cd18186">
    <property type="entry name" value="BTB_POZ_ZBTB_KLHL-like"/>
    <property type="match status" value="1"/>
</dbReference>
<feature type="compositionally biased region" description="Low complexity" evidence="1">
    <location>
        <begin position="204"/>
        <end position="218"/>
    </location>
</feature>
<dbReference type="InParanoid" id="A0A507BIN3"/>
<sequence>MARKSKAKRKAAGKAKESLSPPASAAPETPSSPPTPAEPAAASRTWAQIATTSLSNADQGNSSQKKPAPLDGEDKPAEEGPVRLDDQDKSSGKKPESLGDTDKPSGKGPESHDDEQAVPQGGEWSTVVRKAASGNRSVSADQHATAQKPLGRKPTPGFGRGRAMSLHEFLMSRQVGAMQGKGAANNLQTAAGTPIGSLQVSGTAIASSSKASPAPSAPELGPAPVAPWYKPPAERGTSLLPSDTPTTLNPNQSKGEAGVSSSKQSSKQTDNIRHNLRNVQISSQSVDDGRKSTESPSIANMNALGIIADGDRHPTTASSGPAAVQPKDEGSAADEPTKELTKEPVKESVKEPVEGGSTTDANGEPNKGKEAMMRFLEKENDAKLFNDPVGWDILLTCKQNRWKLHRRILVRESKYLADRLPPPLPDGSPRFMSLDLHDPGQLGTALQFMYCGFYPGADLNPEQPLNAHCVLHNVAHYIAGASIAYKNMMDYAIAHLDKATDILGALVKIDSHNPAVVDFEAILRKSLTIMYEQPGQQGGEGLTPDNVLYPLRVSMTRMVDDTVVYCMFNPAFAARFDLLWRKIVPHMVEDNHVLAQRQMLKPLTTESQEELVQRAALLSDPAVGSD</sequence>
<dbReference type="AlphaFoldDB" id="A0A507BIN3"/>
<feature type="compositionally biased region" description="Basic residues" evidence="1">
    <location>
        <begin position="1"/>
        <end position="13"/>
    </location>
</feature>
<comment type="caution">
    <text evidence="3">The sequence shown here is derived from an EMBL/GenBank/DDBJ whole genome shotgun (WGS) entry which is preliminary data.</text>
</comment>
<dbReference type="InterPro" id="IPR011333">
    <property type="entry name" value="SKP1/BTB/POZ_sf"/>
</dbReference>
<dbReference type="EMBL" id="SKBQ01000017">
    <property type="protein sequence ID" value="TPX16450.1"/>
    <property type="molecule type" value="Genomic_DNA"/>
</dbReference>
<dbReference type="GeneID" id="41971191"/>
<dbReference type="InterPro" id="IPR000210">
    <property type="entry name" value="BTB/POZ_dom"/>
</dbReference>
<feature type="region of interest" description="Disordered" evidence="1">
    <location>
        <begin position="1"/>
        <end position="165"/>
    </location>
</feature>
<evidence type="ECO:0000313" key="4">
    <source>
        <dbReference type="Proteomes" id="UP000319257"/>
    </source>
</evidence>
<gene>
    <name evidence="3" type="ORF">E0L32_003744</name>
</gene>
<accession>A0A507BIN3</accession>
<evidence type="ECO:0000313" key="3">
    <source>
        <dbReference type="EMBL" id="TPX16450.1"/>
    </source>
</evidence>
<feature type="compositionally biased region" description="Polar residues" evidence="1">
    <location>
        <begin position="45"/>
        <end position="65"/>
    </location>
</feature>
<evidence type="ECO:0000256" key="1">
    <source>
        <dbReference type="SAM" id="MobiDB-lite"/>
    </source>
</evidence>
<feature type="compositionally biased region" description="Low complexity" evidence="1">
    <location>
        <begin position="237"/>
        <end position="251"/>
    </location>
</feature>
<proteinExistence type="predicted"/>
<feature type="compositionally biased region" description="Basic and acidic residues" evidence="1">
    <location>
        <begin position="72"/>
        <end position="115"/>
    </location>
</feature>
<dbReference type="Gene3D" id="3.30.710.10">
    <property type="entry name" value="Potassium Channel Kv1.1, Chain A"/>
    <property type="match status" value="1"/>
</dbReference>
<feature type="compositionally biased region" description="Polar residues" evidence="1">
    <location>
        <begin position="134"/>
        <end position="145"/>
    </location>
</feature>
<feature type="compositionally biased region" description="Low complexity" evidence="1">
    <location>
        <begin position="20"/>
        <end position="29"/>
    </location>
</feature>
<dbReference type="PROSITE" id="PS50097">
    <property type="entry name" value="BTB"/>
    <property type="match status" value="1"/>
</dbReference>
<evidence type="ECO:0000259" key="2">
    <source>
        <dbReference type="PROSITE" id="PS50097"/>
    </source>
</evidence>
<feature type="compositionally biased region" description="Polar residues" evidence="1">
    <location>
        <begin position="277"/>
        <end position="286"/>
    </location>
</feature>
<feature type="region of interest" description="Disordered" evidence="1">
    <location>
        <begin position="204"/>
        <end position="296"/>
    </location>
</feature>
<organism evidence="3 4">
    <name type="scientific">Thyridium curvatum</name>
    <dbReference type="NCBI Taxonomy" id="1093900"/>
    <lineage>
        <taxon>Eukaryota</taxon>
        <taxon>Fungi</taxon>
        <taxon>Dikarya</taxon>
        <taxon>Ascomycota</taxon>
        <taxon>Pezizomycotina</taxon>
        <taxon>Sordariomycetes</taxon>
        <taxon>Sordariomycetidae</taxon>
        <taxon>Thyridiales</taxon>
        <taxon>Thyridiaceae</taxon>
        <taxon>Thyridium</taxon>
    </lineage>
</organism>
<protein>
    <recommendedName>
        <fullName evidence="2">BTB domain-containing protein</fullName>
    </recommendedName>
</protein>
<feature type="compositionally biased region" description="Basic and acidic residues" evidence="1">
    <location>
        <begin position="326"/>
        <end position="353"/>
    </location>
</feature>
<keyword evidence="4" id="KW-1185">Reference proteome</keyword>
<dbReference type="RefSeq" id="XP_030998161.1">
    <property type="nucleotide sequence ID" value="XM_031138078.1"/>
</dbReference>
<reference evidence="3 4" key="1">
    <citation type="submission" date="2019-06" db="EMBL/GenBank/DDBJ databases">
        <title>Draft genome sequence of the filamentous fungus Phialemoniopsis curvata isolated from diesel fuel.</title>
        <authorList>
            <person name="Varaljay V.A."/>
            <person name="Lyon W.J."/>
            <person name="Crouch A.L."/>
            <person name="Drake C.E."/>
            <person name="Hollomon J.M."/>
            <person name="Nadeau L.J."/>
            <person name="Nunn H.S."/>
            <person name="Stevenson B.S."/>
            <person name="Bojanowski C.L."/>
            <person name="Crookes-Goodson W.J."/>
        </authorList>
    </citation>
    <scope>NUCLEOTIDE SEQUENCE [LARGE SCALE GENOMIC DNA]</scope>
    <source>
        <strain evidence="3 4">D216</strain>
    </source>
</reference>
<dbReference type="Proteomes" id="UP000319257">
    <property type="component" value="Unassembled WGS sequence"/>
</dbReference>
<feature type="region of interest" description="Disordered" evidence="1">
    <location>
        <begin position="309"/>
        <end position="367"/>
    </location>
</feature>
<dbReference type="STRING" id="1093900.A0A507BIN3"/>
<name>A0A507BIN3_9PEZI</name>
<feature type="compositionally biased region" description="Polar residues" evidence="1">
    <location>
        <begin position="259"/>
        <end position="269"/>
    </location>
</feature>
<feature type="domain" description="BTB" evidence="2">
    <location>
        <begin position="391"/>
        <end position="452"/>
    </location>
</feature>
<dbReference type="OrthoDB" id="4845755at2759"/>